<evidence type="ECO:0000313" key="17">
    <source>
        <dbReference type="Ensembl" id="ENSGACP00000026524.2"/>
    </source>
</evidence>
<proteinExistence type="inferred from homology"/>
<dbReference type="Ensembl" id="ENSGACT00000026575.2">
    <property type="protein sequence ID" value="ENSGACP00000026524.2"/>
    <property type="gene ID" value="ENSGACG00000020072.2"/>
</dbReference>
<evidence type="ECO:0000259" key="16">
    <source>
        <dbReference type="PROSITE" id="PS51195"/>
    </source>
</evidence>
<evidence type="ECO:0000259" key="14">
    <source>
        <dbReference type="PROSITE" id="PS51192"/>
    </source>
</evidence>
<evidence type="ECO:0000313" key="18">
    <source>
        <dbReference type="Proteomes" id="UP000007635"/>
    </source>
</evidence>
<evidence type="ECO:0000256" key="2">
    <source>
        <dbReference type="ARBA" id="ARBA00022741"/>
    </source>
</evidence>
<keyword evidence="1" id="KW-0396">Initiation factor</keyword>
<dbReference type="Pfam" id="PF00270">
    <property type="entry name" value="DEAD"/>
    <property type="match status" value="1"/>
</dbReference>
<dbReference type="InterPro" id="IPR014001">
    <property type="entry name" value="Helicase_ATP-bd"/>
</dbReference>
<dbReference type="GeneTree" id="ENSGT00940000153783"/>
<feature type="domain" description="Helicase C-terminal" evidence="15">
    <location>
        <begin position="193"/>
        <end position="374"/>
    </location>
</feature>
<accession>G3Q9F9</accession>
<feature type="domain" description="Helicase ATP-binding" evidence="14">
    <location>
        <begin position="61"/>
        <end position="232"/>
    </location>
</feature>
<evidence type="ECO:0000256" key="4">
    <source>
        <dbReference type="ARBA" id="ARBA00022806"/>
    </source>
</evidence>
<evidence type="ECO:0000259" key="15">
    <source>
        <dbReference type="PROSITE" id="PS51194"/>
    </source>
</evidence>
<sequence length="374" mass="42370">MSAEYDNRDNGPEGMEPDGIIESNWNEITDSFDEMNLREALLRGIYAYGFEKPSAIQQRAIMPCIKGYDVIAQAQSGTGKTATFAISILQQIDVEMKSTQALVLAPTRELAQQIQKVVLALGDYMGANCHACIGGTNVRSEAQKLQAESPHIVVGTPGRVFDMLNRKNLSSKFIKMFVLDEADEMLSRGFKDQIYEIFQKLASSTQVVLLSATMPADVLEVTKKFMREPVRILVKKEELTLEGIRQFYINVEKEEWKLDTLCDLYETLTITQAVIFINTRRKVDWLTEKMHARDFTVSALARGIDVQQVSLVINYDLPTNRENYIHRIGRGGRFGRKGVAINMVTEDDKRTLRDIETFYNTTVEEMPMNVADLI</sequence>
<keyword evidence="6 12" id="KW-0694">RNA-binding</keyword>
<dbReference type="AlphaFoldDB" id="G3Q9F9"/>
<dbReference type="EC" id="3.6.4.13" evidence="12"/>
<dbReference type="InterPro" id="IPR000629">
    <property type="entry name" value="RNA-helicase_DEAD-box_CS"/>
</dbReference>
<dbReference type="SUPFAM" id="SSF52540">
    <property type="entry name" value="P-loop containing nucleoside triphosphate hydrolases"/>
    <property type="match status" value="2"/>
</dbReference>
<reference evidence="17" key="3">
    <citation type="submission" date="2025-09" db="UniProtKB">
        <authorList>
            <consortium name="Ensembl"/>
        </authorList>
    </citation>
    <scope>IDENTIFICATION</scope>
</reference>
<dbReference type="Gene3D" id="3.40.50.300">
    <property type="entry name" value="P-loop containing nucleotide triphosphate hydrolases"/>
    <property type="match status" value="3"/>
</dbReference>
<protein>
    <recommendedName>
        <fullName evidence="12">ATP-dependent RNA helicase</fullName>
        <ecNumber evidence="12">3.6.4.13</ecNumber>
    </recommendedName>
</protein>
<comment type="catalytic activity">
    <reaction evidence="9 12">
        <text>ATP + H2O = ADP + phosphate + H(+)</text>
        <dbReference type="Rhea" id="RHEA:13065"/>
        <dbReference type="ChEBI" id="CHEBI:15377"/>
        <dbReference type="ChEBI" id="CHEBI:15378"/>
        <dbReference type="ChEBI" id="CHEBI:30616"/>
        <dbReference type="ChEBI" id="CHEBI:43474"/>
        <dbReference type="ChEBI" id="CHEBI:456216"/>
        <dbReference type="EC" id="3.6.4.13"/>
    </reaction>
</comment>
<dbReference type="InterPro" id="IPR027417">
    <property type="entry name" value="P-loop_NTPase"/>
</dbReference>
<keyword evidence="5 11" id="KW-0067">ATP-binding</keyword>
<organism evidence="17 18">
    <name type="scientific">Gasterosteus aculeatus aculeatus</name>
    <name type="common">three-spined stickleback</name>
    <dbReference type="NCBI Taxonomy" id="481459"/>
    <lineage>
        <taxon>Eukaryota</taxon>
        <taxon>Metazoa</taxon>
        <taxon>Chordata</taxon>
        <taxon>Craniata</taxon>
        <taxon>Vertebrata</taxon>
        <taxon>Euteleostomi</taxon>
        <taxon>Actinopterygii</taxon>
        <taxon>Neopterygii</taxon>
        <taxon>Teleostei</taxon>
        <taxon>Neoteleostei</taxon>
        <taxon>Acanthomorphata</taxon>
        <taxon>Eupercaria</taxon>
        <taxon>Perciformes</taxon>
        <taxon>Cottioidei</taxon>
        <taxon>Gasterosteales</taxon>
        <taxon>Gasterosteidae</taxon>
        <taxon>Gasterosteus</taxon>
    </lineage>
</organism>
<keyword evidence="18" id="KW-1185">Reference proteome</keyword>
<dbReference type="PROSITE" id="PS51192">
    <property type="entry name" value="HELICASE_ATP_BIND_1"/>
    <property type="match status" value="1"/>
</dbReference>
<dbReference type="PROSITE" id="PS51195">
    <property type="entry name" value="Q_MOTIF"/>
    <property type="match status" value="1"/>
</dbReference>
<evidence type="ECO:0000256" key="13">
    <source>
        <dbReference type="SAM" id="MobiDB-lite"/>
    </source>
</evidence>
<dbReference type="InterPro" id="IPR011545">
    <property type="entry name" value="DEAD/DEAH_box_helicase_dom"/>
</dbReference>
<reference evidence="17 18" key="1">
    <citation type="journal article" date="2021" name="G3 (Bethesda)">
        <title>Improved contiguity of the threespine stickleback genome using long-read sequencing.</title>
        <authorList>
            <person name="Nath S."/>
            <person name="Shaw D.E."/>
            <person name="White M.A."/>
        </authorList>
    </citation>
    <scope>NUCLEOTIDE SEQUENCE [LARGE SCALE GENOMIC DNA]</scope>
    <source>
        <strain evidence="17 18">Lake Benthic</strain>
    </source>
</reference>
<dbReference type="CDD" id="cd18046">
    <property type="entry name" value="DEADc_EIF4AII_EIF4AI_DDX2"/>
    <property type="match status" value="1"/>
</dbReference>
<keyword evidence="4 11" id="KW-0347">Helicase</keyword>
<comment type="domain">
    <text evidence="12">The Q motif is unique to and characteristic of the DEAD box family of RNA helicases and controls ATP binding and hydrolysis.</text>
</comment>
<keyword evidence="3 11" id="KW-0378">Hydrolase</keyword>
<dbReference type="GO" id="GO:0005524">
    <property type="term" value="F:ATP binding"/>
    <property type="evidence" value="ECO:0007669"/>
    <property type="project" value="UniProtKB-UniRule"/>
</dbReference>
<feature type="region of interest" description="Disordered" evidence="13">
    <location>
        <begin position="1"/>
        <end position="21"/>
    </location>
</feature>
<comment type="similarity">
    <text evidence="8">Belongs to the DEAD box helicase family. eIF4A subfamily.</text>
</comment>
<reference evidence="17" key="2">
    <citation type="submission" date="2025-08" db="UniProtKB">
        <authorList>
            <consortium name="Ensembl"/>
        </authorList>
    </citation>
    <scope>IDENTIFICATION</scope>
</reference>
<dbReference type="GO" id="GO:0003723">
    <property type="term" value="F:RNA binding"/>
    <property type="evidence" value="ECO:0007669"/>
    <property type="project" value="UniProtKB-UniRule"/>
</dbReference>
<evidence type="ECO:0000256" key="3">
    <source>
        <dbReference type="ARBA" id="ARBA00022801"/>
    </source>
</evidence>
<dbReference type="InterPro" id="IPR014014">
    <property type="entry name" value="RNA_helicase_DEAD_Q_motif"/>
</dbReference>
<evidence type="ECO:0000256" key="5">
    <source>
        <dbReference type="ARBA" id="ARBA00022840"/>
    </source>
</evidence>
<dbReference type="CDD" id="cd18787">
    <property type="entry name" value="SF2_C_DEAD"/>
    <property type="match status" value="1"/>
</dbReference>
<dbReference type="GO" id="GO:0003724">
    <property type="term" value="F:RNA helicase activity"/>
    <property type="evidence" value="ECO:0007669"/>
    <property type="project" value="UniProtKB-EC"/>
</dbReference>
<evidence type="ECO:0000256" key="8">
    <source>
        <dbReference type="ARBA" id="ARBA00024352"/>
    </source>
</evidence>
<evidence type="ECO:0000256" key="1">
    <source>
        <dbReference type="ARBA" id="ARBA00022540"/>
    </source>
</evidence>
<feature type="domain" description="DEAD-box RNA helicase Q" evidence="16">
    <location>
        <begin position="30"/>
        <end position="58"/>
    </location>
</feature>
<evidence type="ECO:0000256" key="12">
    <source>
        <dbReference type="RuleBase" id="RU365068"/>
    </source>
</evidence>
<evidence type="ECO:0000256" key="7">
    <source>
        <dbReference type="ARBA" id="ARBA00022917"/>
    </source>
</evidence>
<dbReference type="SMART" id="SM00490">
    <property type="entry name" value="HELICc"/>
    <property type="match status" value="1"/>
</dbReference>
<dbReference type="GO" id="GO:0003743">
    <property type="term" value="F:translation initiation factor activity"/>
    <property type="evidence" value="ECO:0007669"/>
    <property type="project" value="UniProtKB-KW"/>
</dbReference>
<dbReference type="Pfam" id="PF00271">
    <property type="entry name" value="Helicase_C"/>
    <property type="match status" value="1"/>
</dbReference>
<feature type="compositionally biased region" description="Basic and acidic residues" evidence="13">
    <location>
        <begin position="1"/>
        <end position="11"/>
    </location>
</feature>
<comment type="function">
    <text evidence="12">RNA helicase.</text>
</comment>
<dbReference type="InterPro" id="IPR001650">
    <property type="entry name" value="Helicase_C-like"/>
</dbReference>
<dbReference type="SMART" id="SM00487">
    <property type="entry name" value="DEXDc"/>
    <property type="match status" value="1"/>
</dbReference>
<dbReference type="PANTHER" id="PTHR24031">
    <property type="entry name" value="RNA HELICASE"/>
    <property type="match status" value="1"/>
</dbReference>
<dbReference type="InterPro" id="IPR044728">
    <property type="entry name" value="EIF4A_DEADc"/>
</dbReference>
<dbReference type="Bgee" id="ENSGACG00000020072">
    <property type="expression patterns" value="Expressed in embryo and 13 other cell types or tissues"/>
</dbReference>
<evidence type="ECO:0000256" key="11">
    <source>
        <dbReference type="RuleBase" id="RU000492"/>
    </source>
</evidence>
<dbReference type="PROSITE" id="PS00039">
    <property type="entry name" value="DEAD_ATP_HELICASE"/>
    <property type="match status" value="1"/>
</dbReference>
<keyword evidence="7" id="KW-0648">Protein biosynthesis</keyword>
<evidence type="ECO:0000256" key="9">
    <source>
        <dbReference type="ARBA" id="ARBA00047984"/>
    </source>
</evidence>
<name>G3Q9F9_GASAC</name>
<evidence type="ECO:0000256" key="6">
    <source>
        <dbReference type="ARBA" id="ARBA00022884"/>
    </source>
</evidence>
<dbReference type="Proteomes" id="UP000007635">
    <property type="component" value="Chromosome VII"/>
</dbReference>
<dbReference type="GO" id="GO:0016787">
    <property type="term" value="F:hydrolase activity"/>
    <property type="evidence" value="ECO:0007669"/>
    <property type="project" value="UniProtKB-KW"/>
</dbReference>
<keyword evidence="2 11" id="KW-0547">Nucleotide-binding</keyword>
<evidence type="ECO:0000256" key="10">
    <source>
        <dbReference type="PROSITE-ProRule" id="PRU00552"/>
    </source>
</evidence>
<dbReference type="FunFam" id="3.40.50.300:FF:000089">
    <property type="entry name" value="Eukaryotic initiation factor 4A-II"/>
    <property type="match status" value="1"/>
</dbReference>
<feature type="short sequence motif" description="Q motif" evidence="10">
    <location>
        <begin position="30"/>
        <end position="58"/>
    </location>
</feature>
<dbReference type="PROSITE" id="PS51194">
    <property type="entry name" value="HELICASE_CTER"/>
    <property type="match status" value="1"/>
</dbReference>